<evidence type="ECO:0000259" key="3">
    <source>
        <dbReference type="Pfam" id="PF07683"/>
    </source>
</evidence>
<dbReference type="InterPro" id="IPR036627">
    <property type="entry name" value="CobW-likC_sf"/>
</dbReference>
<keyword evidence="5" id="KW-1185">Reference proteome</keyword>
<evidence type="ECO:0000313" key="4">
    <source>
        <dbReference type="EMBL" id="MCW9706283.1"/>
    </source>
</evidence>
<dbReference type="Gene3D" id="3.30.1220.10">
    <property type="entry name" value="CobW-like, C-terminal domain"/>
    <property type="match status" value="1"/>
</dbReference>
<feature type="domain" description="CobW C-terminal" evidence="3">
    <location>
        <begin position="2"/>
        <end position="57"/>
    </location>
</feature>
<organism evidence="4 5">
    <name type="scientific">Fodinibius salsisoli</name>
    <dbReference type="NCBI Taxonomy" id="2820877"/>
    <lineage>
        <taxon>Bacteria</taxon>
        <taxon>Pseudomonadati</taxon>
        <taxon>Balneolota</taxon>
        <taxon>Balneolia</taxon>
        <taxon>Balneolales</taxon>
        <taxon>Balneolaceae</taxon>
        <taxon>Fodinibius</taxon>
    </lineage>
</organism>
<accession>A0ABT3PKK1</accession>
<proteinExistence type="predicted"/>
<dbReference type="InterPro" id="IPR011629">
    <property type="entry name" value="CobW-like_C"/>
</dbReference>
<reference evidence="4 5" key="1">
    <citation type="submission" date="2021-03" db="EMBL/GenBank/DDBJ databases">
        <title>Aliifodinibius sp. nov., a new bacterium isolated from saline soil.</title>
        <authorList>
            <person name="Galisteo C."/>
            <person name="De La Haba R."/>
            <person name="Sanchez-Porro C."/>
            <person name="Ventosa A."/>
        </authorList>
    </citation>
    <scope>NUCLEOTIDE SEQUENCE [LARGE SCALE GENOMIC DNA]</scope>
    <source>
        <strain evidence="4 5">1BSP15-2V2</strain>
    </source>
</reference>
<keyword evidence="2" id="KW-0143">Chaperone</keyword>
<dbReference type="RefSeq" id="WP_265764987.1">
    <property type="nucleotide sequence ID" value="NZ_JAGGJA010000003.1"/>
</dbReference>
<protein>
    <submittedName>
        <fullName evidence="4">GTP-binding protein</fullName>
    </submittedName>
</protein>
<dbReference type="Pfam" id="PF07683">
    <property type="entry name" value="CobW_C"/>
    <property type="match status" value="1"/>
</dbReference>
<evidence type="ECO:0000256" key="1">
    <source>
        <dbReference type="ARBA" id="ARBA00022741"/>
    </source>
</evidence>
<sequence>MINVRDEDRRYIFQVVHEMVQGDFGKPWGDQQPINRFVFIGKKLNKRLLRDGFEACVEQEK</sequence>
<name>A0ABT3PKK1_9BACT</name>
<dbReference type="SUPFAM" id="SSF90002">
    <property type="entry name" value="Hypothetical protein YjiA, C-terminal domain"/>
    <property type="match status" value="1"/>
</dbReference>
<keyword evidence="1" id="KW-0547">Nucleotide-binding</keyword>
<dbReference type="Proteomes" id="UP001207918">
    <property type="component" value="Unassembled WGS sequence"/>
</dbReference>
<evidence type="ECO:0000313" key="5">
    <source>
        <dbReference type="Proteomes" id="UP001207918"/>
    </source>
</evidence>
<evidence type="ECO:0000256" key="2">
    <source>
        <dbReference type="ARBA" id="ARBA00023186"/>
    </source>
</evidence>
<dbReference type="EMBL" id="JAGGJA010000003">
    <property type="protein sequence ID" value="MCW9706283.1"/>
    <property type="molecule type" value="Genomic_DNA"/>
</dbReference>
<comment type="caution">
    <text evidence="4">The sequence shown here is derived from an EMBL/GenBank/DDBJ whole genome shotgun (WGS) entry which is preliminary data.</text>
</comment>
<gene>
    <name evidence="4" type="ORF">J6I44_05435</name>
</gene>